<dbReference type="PRINTS" id="PR00819">
    <property type="entry name" value="CBXCFQXSUPER"/>
</dbReference>
<dbReference type="SUPFAM" id="SSF52540">
    <property type="entry name" value="P-loop containing nucleoside triphosphate hydrolases"/>
    <property type="match status" value="1"/>
</dbReference>
<dbReference type="EMBL" id="LR215036">
    <property type="protein sequence ID" value="VEU74286.1"/>
    <property type="molecule type" value="Genomic_DNA"/>
</dbReference>
<evidence type="ECO:0000313" key="6">
    <source>
        <dbReference type="Proteomes" id="UP000290985"/>
    </source>
</evidence>
<keyword evidence="5" id="KW-0378">Hydrolase</keyword>
<dbReference type="PANTHER" id="PTHR23073">
    <property type="entry name" value="26S PROTEASOME REGULATORY SUBUNIT"/>
    <property type="match status" value="1"/>
</dbReference>
<keyword evidence="6" id="KW-1185">Reference proteome</keyword>
<organism evidence="5 6">
    <name type="scientific">Mycoplasmopsis citelli</name>
    <dbReference type="NCBI Taxonomy" id="171281"/>
    <lineage>
        <taxon>Bacteria</taxon>
        <taxon>Bacillati</taxon>
        <taxon>Mycoplasmatota</taxon>
        <taxon>Mycoplasmoidales</taxon>
        <taxon>Metamycoplasmataceae</taxon>
        <taxon>Mycoplasmopsis</taxon>
    </lineage>
</organism>
<dbReference type="SMART" id="SM00382">
    <property type="entry name" value="AAA"/>
    <property type="match status" value="1"/>
</dbReference>
<dbReference type="InterPro" id="IPR000641">
    <property type="entry name" value="CbxX/CfxQ"/>
</dbReference>
<accession>A0A449B129</accession>
<protein>
    <submittedName>
        <fullName evidence="5">AAA family ATPase</fullName>
        <ecNumber evidence="5">3.4.24.-</ecNumber>
    </submittedName>
</protein>
<name>A0A449B129_9BACT</name>
<dbReference type="EC" id="3.4.24.-" evidence="5"/>
<dbReference type="GO" id="GO:0016887">
    <property type="term" value="F:ATP hydrolysis activity"/>
    <property type="evidence" value="ECO:0007669"/>
    <property type="project" value="InterPro"/>
</dbReference>
<evidence type="ECO:0000256" key="3">
    <source>
        <dbReference type="ARBA" id="ARBA00022840"/>
    </source>
</evidence>
<evidence type="ECO:0000313" key="5">
    <source>
        <dbReference type="EMBL" id="VEU74286.1"/>
    </source>
</evidence>
<evidence type="ECO:0000256" key="2">
    <source>
        <dbReference type="ARBA" id="ARBA00022741"/>
    </source>
</evidence>
<dbReference type="KEGG" id="mcit:NCTC10181_00121"/>
<gene>
    <name evidence="5" type="primary">ftsH_1</name>
    <name evidence="5" type="ORF">NCTC10181_00121</name>
</gene>
<dbReference type="GO" id="GO:0005524">
    <property type="term" value="F:ATP binding"/>
    <property type="evidence" value="ECO:0007669"/>
    <property type="project" value="UniProtKB-KW"/>
</dbReference>
<dbReference type="InterPro" id="IPR050221">
    <property type="entry name" value="26S_Proteasome_ATPase"/>
</dbReference>
<dbReference type="InterPro" id="IPR027417">
    <property type="entry name" value="P-loop_NTPase"/>
</dbReference>
<keyword evidence="2" id="KW-0547">Nucleotide-binding</keyword>
<dbReference type="InterPro" id="IPR003593">
    <property type="entry name" value="AAA+_ATPase"/>
</dbReference>
<dbReference type="AlphaFoldDB" id="A0A449B129"/>
<keyword evidence="3" id="KW-0067">ATP-binding</keyword>
<reference evidence="5 6" key="1">
    <citation type="submission" date="2019-01" db="EMBL/GenBank/DDBJ databases">
        <authorList>
            <consortium name="Pathogen Informatics"/>
        </authorList>
    </citation>
    <scope>NUCLEOTIDE SEQUENCE [LARGE SCALE GENOMIC DNA]</scope>
    <source>
        <strain evidence="5 6">NCTC10181</strain>
    </source>
</reference>
<evidence type="ECO:0000256" key="1">
    <source>
        <dbReference type="ARBA" id="ARBA00006914"/>
    </source>
</evidence>
<evidence type="ECO:0000259" key="4">
    <source>
        <dbReference type="SMART" id="SM00382"/>
    </source>
</evidence>
<dbReference type="InterPro" id="IPR003959">
    <property type="entry name" value="ATPase_AAA_core"/>
</dbReference>
<dbReference type="Pfam" id="PF00004">
    <property type="entry name" value="AAA"/>
    <property type="match status" value="1"/>
</dbReference>
<sequence>MLINNNEIIKNFDFLKKVQIDNKKLLIPEVINLDILGIINAIDRKMGINKFLFQGPPGTGKTESAKQIAKSLNRDLYMVDFTILIDSKLGQTGKNIAELFEQINYLSNPEKIVILFDEIDALAMDRINSDDHREIGRATTTILNALDNLNEKIILIATTNLYKYFEKALIRRFDFVIDFSKYTTEELIKSADFIFKLYATKFKITNKNIPLFKKIISLLEPIYYPSEMENLIKTSLAFSDLNNPNDYLKRLYRNVCKDKCNDLERLKNKDFTEEEIQLLTTDNLKKISLKTTKEQTSDNN</sequence>
<comment type="similarity">
    <text evidence="1">Belongs to the AAA ATPase family.</text>
</comment>
<dbReference type="Proteomes" id="UP000290985">
    <property type="component" value="Chromosome"/>
</dbReference>
<dbReference type="CDD" id="cd19481">
    <property type="entry name" value="RecA-like_protease"/>
    <property type="match status" value="1"/>
</dbReference>
<proteinExistence type="inferred from homology"/>
<dbReference type="Gene3D" id="3.40.50.300">
    <property type="entry name" value="P-loop containing nucleotide triphosphate hydrolases"/>
    <property type="match status" value="1"/>
</dbReference>
<feature type="domain" description="AAA+ ATPase" evidence="4">
    <location>
        <begin position="47"/>
        <end position="183"/>
    </location>
</feature>